<gene>
    <name evidence="1" type="ORF">OJAG_31320</name>
</gene>
<accession>A0A163QLN0</accession>
<dbReference type="Proteomes" id="UP000076447">
    <property type="component" value="Unassembled WGS sequence"/>
</dbReference>
<organism evidence="1 2">
    <name type="scientific">Oerskovia enterophila</name>
    <dbReference type="NCBI Taxonomy" id="43678"/>
    <lineage>
        <taxon>Bacteria</taxon>
        <taxon>Bacillati</taxon>
        <taxon>Actinomycetota</taxon>
        <taxon>Actinomycetes</taxon>
        <taxon>Micrococcales</taxon>
        <taxon>Cellulomonadaceae</taxon>
        <taxon>Oerskovia</taxon>
    </lineage>
</organism>
<name>A0A163QLN0_9CELL</name>
<dbReference type="RefSeq" id="WP_068709561.1">
    <property type="nucleotide sequence ID" value="NZ_LRIE01000081.1"/>
</dbReference>
<sequence length="134" mass="13817">MILTQRNVLGGPERDLAAAIVLRRALQAECAAVEVPGLDELDVMLALGGSITPSAGRAGVRNVRFSRSQRRITATVTVPAAELDAASPEIDALLPYLAELAATVASRCVPAEPDAVRAALAGAFERAVGAATSR</sequence>
<evidence type="ECO:0000313" key="2">
    <source>
        <dbReference type="Proteomes" id="UP000076447"/>
    </source>
</evidence>
<dbReference type="AlphaFoldDB" id="A0A163QLN0"/>
<comment type="caution">
    <text evidence="1">The sequence shown here is derived from an EMBL/GenBank/DDBJ whole genome shotgun (WGS) entry which is preliminary data.</text>
</comment>
<dbReference type="OrthoDB" id="5197062at2"/>
<dbReference type="STRING" id="43678.OJAG_31320"/>
<dbReference type="EMBL" id="LRIE01000081">
    <property type="protein sequence ID" value="KZM34300.1"/>
    <property type="molecule type" value="Genomic_DNA"/>
</dbReference>
<protein>
    <submittedName>
        <fullName evidence="1">Uncharacterized protein</fullName>
    </submittedName>
</protein>
<proteinExistence type="predicted"/>
<evidence type="ECO:0000313" key="1">
    <source>
        <dbReference type="EMBL" id="KZM34300.1"/>
    </source>
</evidence>
<reference evidence="1 2" key="1">
    <citation type="submission" date="2016-01" db="EMBL/GenBank/DDBJ databases">
        <title>Genome sequence of Oerskovia enterophila VJag, an agar and cellulose degrading bacterium.</title>
        <authorList>
            <person name="Poehlein A."/>
            <person name="Jag V."/>
            <person name="Bengelsdorf F."/>
            <person name="Duerre P."/>
            <person name="Daniel R."/>
        </authorList>
    </citation>
    <scope>NUCLEOTIDE SEQUENCE [LARGE SCALE GENOMIC DNA]</scope>
    <source>
        <strain evidence="1 2">VJag</strain>
    </source>
</reference>